<feature type="transmembrane region" description="Helical" evidence="1">
    <location>
        <begin position="110"/>
        <end position="131"/>
    </location>
</feature>
<dbReference type="EMBL" id="JBHSCO010000001">
    <property type="protein sequence ID" value="MFC4389771.1"/>
    <property type="molecule type" value="Genomic_DNA"/>
</dbReference>
<keyword evidence="1" id="KW-1133">Transmembrane helix</keyword>
<comment type="caution">
    <text evidence="2">The sequence shown here is derived from an EMBL/GenBank/DDBJ whole genome shotgun (WGS) entry which is preliminary data.</text>
</comment>
<name>A0ABV8W3H4_9FLAO</name>
<dbReference type="Proteomes" id="UP001595719">
    <property type="component" value="Unassembled WGS sequence"/>
</dbReference>
<accession>A0ABV8W3H4</accession>
<organism evidence="2 3">
    <name type="scientific">Flavobacterium quisquiliarum</name>
    <dbReference type="NCBI Taxonomy" id="1834436"/>
    <lineage>
        <taxon>Bacteria</taxon>
        <taxon>Pseudomonadati</taxon>
        <taxon>Bacteroidota</taxon>
        <taxon>Flavobacteriia</taxon>
        <taxon>Flavobacteriales</taxon>
        <taxon>Flavobacteriaceae</taxon>
        <taxon>Flavobacterium</taxon>
    </lineage>
</organism>
<evidence type="ECO:0000256" key="1">
    <source>
        <dbReference type="SAM" id="Phobius"/>
    </source>
</evidence>
<proteinExistence type="predicted"/>
<keyword evidence="1" id="KW-0472">Membrane</keyword>
<keyword evidence="3" id="KW-1185">Reference proteome</keyword>
<reference evidence="3" key="1">
    <citation type="journal article" date="2019" name="Int. J. Syst. Evol. Microbiol.">
        <title>The Global Catalogue of Microorganisms (GCM) 10K type strain sequencing project: providing services to taxonomists for standard genome sequencing and annotation.</title>
        <authorList>
            <consortium name="The Broad Institute Genomics Platform"/>
            <consortium name="The Broad Institute Genome Sequencing Center for Infectious Disease"/>
            <person name="Wu L."/>
            <person name="Ma J."/>
        </authorList>
    </citation>
    <scope>NUCLEOTIDE SEQUENCE [LARGE SCALE GENOMIC DNA]</scope>
    <source>
        <strain evidence="3">CGMCC 1.15345</strain>
    </source>
</reference>
<dbReference type="RefSeq" id="WP_179003557.1">
    <property type="nucleotide sequence ID" value="NZ_JBHSCO010000001.1"/>
</dbReference>
<evidence type="ECO:0000313" key="3">
    <source>
        <dbReference type="Proteomes" id="UP001595719"/>
    </source>
</evidence>
<keyword evidence="1" id="KW-0812">Transmembrane</keyword>
<protein>
    <submittedName>
        <fullName evidence="2">Uncharacterized protein</fullName>
    </submittedName>
</protein>
<sequence length="142" mass="16904">MKSIKKSYYYFFYKIYHSIWYTSKAFGGETLVSSKAGLVMLALELWILISLGAYYAVYTKTFTELTITKPIAYIPVIVLFAFNYFTLDYKDKWKQYNNEFDNYSKRKNCIAGWIVFGIIVLIITNFTYSLYLMSEIDWSKYR</sequence>
<evidence type="ECO:0000313" key="2">
    <source>
        <dbReference type="EMBL" id="MFC4389771.1"/>
    </source>
</evidence>
<gene>
    <name evidence="2" type="ORF">ACFOY0_02080</name>
</gene>
<feature type="transmembrane region" description="Helical" evidence="1">
    <location>
        <begin position="38"/>
        <end position="58"/>
    </location>
</feature>
<feature type="transmembrane region" description="Helical" evidence="1">
    <location>
        <begin position="70"/>
        <end position="89"/>
    </location>
</feature>